<evidence type="ECO:0000313" key="3">
    <source>
        <dbReference type="Proteomes" id="UP000051612"/>
    </source>
</evidence>
<protein>
    <recommendedName>
        <fullName evidence="1">HTH cro/C1-type domain-containing protein</fullName>
    </recommendedName>
</protein>
<dbReference type="PATRIC" id="fig|1423772.3.peg.577"/>
<dbReference type="AlphaFoldDB" id="A0A0R2BR27"/>
<dbReference type="PROSITE" id="PS50943">
    <property type="entry name" value="HTH_CROC1"/>
    <property type="match status" value="1"/>
</dbReference>
<evidence type="ECO:0000259" key="1">
    <source>
        <dbReference type="PROSITE" id="PS50943"/>
    </source>
</evidence>
<organism evidence="2 3">
    <name type="scientific">Ligilactobacillus murinus DSM 20452 = NBRC 14221</name>
    <dbReference type="NCBI Taxonomy" id="1423772"/>
    <lineage>
        <taxon>Bacteria</taxon>
        <taxon>Bacillati</taxon>
        <taxon>Bacillota</taxon>
        <taxon>Bacilli</taxon>
        <taxon>Lactobacillales</taxon>
        <taxon>Lactobacillaceae</taxon>
        <taxon>Ligilactobacillus</taxon>
    </lineage>
</organism>
<feature type="domain" description="HTH cro/C1-type" evidence="1">
    <location>
        <begin position="6"/>
        <end position="58"/>
    </location>
</feature>
<dbReference type="InterPro" id="IPR001387">
    <property type="entry name" value="Cro/C1-type_HTH"/>
</dbReference>
<dbReference type="Proteomes" id="UP000051612">
    <property type="component" value="Unassembled WGS sequence"/>
</dbReference>
<accession>A0A0R2BR27</accession>
<proteinExistence type="predicted"/>
<dbReference type="RefSeq" id="WP_056958074.1">
    <property type="nucleotide sequence ID" value="NZ_AYYN01000013.1"/>
</dbReference>
<reference evidence="2 3" key="1">
    <citation type="journal article" date="2015" name="Genome Announc.">
        <title>Expanding the biotechnology potential of lactobacilli through comparative genomics of 213 strains and associated genera.</title>
        <authorList>
            <person name="Sun Z."/>
            <person name="Harris H.M."/>
            <person name="McCann A."/>
            <person name="Guo C."/>
            <person name="Argimon S."/>
            <person name="Zhang W."/>
            <person name="Yang X."/>
            <person name="Jeffery I.B."/>
            <person name="Cooney J.C."/>
            <person name="Kagawa T.F."/>
            <person name="Liu W."/>
            <person name="Song Y."/>
            <person name="Salvetti E."/>
            <person name="Wrobel A."/>
            <person name="Rasinkangas P."/>
            <person name="Parkhill J."/>
            <person name="Rea M.C."/>
            <person name="O'Sullivan O."/>
            <person name="Ritari J."/>
            <person name="Douillard F.P."/>
            <person name="Paul Ross R."/>
            <person name="Yang R."/>
            <person name="Briner A.E."/>
            <person name="Felis G.E."/>
            <person name="de Vos W.M."/>
            <person name="Barrangou R."/>
            <person name="Klaenhammer T.R."/>
            <person name="Caufield P.W."/>
            <person name="Cui Y."/>
            <person name="Zhang H."/>
            <person name="O'Toole P.W."/>
        </authorList>
    </citation>
    <scope>NUCLEOTIDE SEQUENCE [LARGE SCALE GENOMIC DNA]</scope>
    <source>
        <strain evidence="2 3">DSM 20452</strain>
    </source>
</reference>
<dbReference type="Gene3D" id="1.10.260.40">
    <property type="entry name" value="lambda repressor-like DNA-binding domains"/>
    <property type="match status" value="1"/>
</dbReference>
<gene>
    <name evidence="2" type="ORF">FC48_GL000531</name>
</gene>
<name>A0A0R2BR27_9LACO</name>
<evidence type="ECO:0000313" key="2">
    <source>
        <dbReference type="EMBL" id="KRM77875.1"/>
    </source>
</evidence>
<sequence>MIYDNIKKEAKKKGYSVRQLERALFFSNGTVAKWGKRAPSDKLMQVADFLQVDPMKLLGRK</sequence>
<dbReference type="CDD" id="cd00093">
    <property type="entry name" value="HTH_XRE"/>
    <property type="match status" value="1"/>
</dbReference>
<dbReference type="EMBL" id="AYYN01000013">
    <property type="protein sequence ID" value="KRM77875.1"/>
    <property type="molecule type" value="Genomic_DNA"/>
</dbReference>
<dbReference type="GO" id="GO:0003677">
    <property type="term" value="F:DNA binding"/>
    <property type="evidence" value="ECO:0007669"/>
    <property type="project" value="InterPro"/>
</dbReference>
<comment type="caution">
    <text evidence="2">The sequence shown here is derived from an EMBL/GenBank/DDBJ whole genome shotgun (WGS) entry which is preliminary data.</text>
</comment>
<dbReference type="InterPro" id="IPR010982">
    <property type="entry name" value="Lambda_DNA-bd_dom_sf"/>
</dbReference>
<dbReference type="SUPFAM" id="SSF47413">
    <property type="entry name" value="lambda repressor-like DNA-binding domains"/>
    <property type="match status" value="1"/>
</dbReference>
<dbReference type="SMART" id="SM00530">
    <property type="entry name" value="HTH_XRE"/>
    <property type="match status" value="1"/>
</dbReference>